<comment type="caution">
    <text evidence="3">The sequence shown here is derived from an EMBL/GenBank/DDBJ whole genome shotgun (WGS) entry which is preliminary data.</text>
</comment>
<proteinExistence type="predicted"/>
<evidence type="ECO:0000313" key="3">
    <source>
        <dbReference type="EMBL" id="EOS03235.1"/>
    </source>
</evidence>
<dbReference type="CDD" id="cd03801">
    <property type="entry name" value="GT4_PimA-like"/>
    <property type="match status" value="1"/>
</dbReference>
<dbReference type="GO" id="GO:0016757">
    <property type="term" value="F:glycosyltransferase activity"/>
    <property type="evidence" value="ECO:0007669"/>
    <property type="project" value="InterPro"/>
</dbReference>
<dbReference type="HOGENOM" id="CLU_009583_0_3_10"/>
<evidence type="ECO:0000259" key="1">
    <source>
        <dbReference type="Pfam" id="PF00534"/>
    </source>
</evidence>
<dbReference type="EMBL" id="ASSM01000003">
    <property type="protein sequence ID" value="EOS03235.1"/>
    <property type="molecule type" value="Genomic_DNA"/>
</dbReference>
<sequence>MKILHITNSLSEGGVESFLLNLLPRLKEKGHAVELLVLNRNSVSMKKVFEDNGIKVNIGKYNNLYNPFNVFVLRKYLTYYDIIHVHLWPAQLYISLGKVLSHSHAKFITTEHNNFNKRRKFKAYRFIEQWMYNQFDIIVGVCETSRFNLLKWIRHSQVVAIPNAIQWEVFNKAKPFEKNELGLPHSSFMITMTARFFSQKDQPTLIRALSLLPSDIHVVFVGSGESIFECKALATELGLSERIHFLGRRTDVNRILKTSDLCVLSTHYEGLPISVIEYMSAGKAVVATDVDGIRELISDDCLAKPNSFEDMALKIRRLYGDRQLLNRISEQNLLNSFQYNIEEMVNQYNYIYNKVYNG</sequence>
<evidence type="ECO:0000313" key="4">
    <source>
        <dbReference type="Proteomes" id="UP000014207"/>
    </source>
</evidence>
<dbReference type="InterPro" id="IPR001296">
    <property type="entry name" value="Glyco_trans_1"/>
</dbReference>
<feature type="domain" description="Glycosyl transferase family 1" evidence="1">
    <location>
        <begin position="175"/>
        <end position="331"/>
    </location>
</feature>
<evidence type="ECO:0008006" key="5">
    <source>
        <dbReference type="Google" id="ProtNLM"/>
    </source>
</evidence>
<dbReference type="PANTHER" id="PTHR12526">
    <property type="entry name" value="GLYCOSYLTRANSFERASE"/>
    <property type="match status" value="1"/>
</dbReference>
<dbReference type="SUPFAM" id="SSF53756">
    <property type="entry name" value="UDP-Glycosyltransferase/glycogen phosphorylase"/>
    <property type="match status" value="1"/>
</dbReference>
<protein>
    <recommendedName>
        <fullName evidence="5">Glycosyltransferase subfamily 4-like N-terminal domain-containing protein</fullName>
    </recommendedName>
</protein>
<organism evidence="3 4">
    <name type="scientific">Bacteroides thetaiotaomicron dnLKV9</name>
    <dbReference type="NCBI Taxonomy" id="1235785"/>
    <lineage>
        <taxon>Bacteria</taxon>
        <taxon>Pseudomonadati</taxon>
        <taxon>Bacteroidota</taxon>
        <taxon>Bacteroidia</taxon>
        <taxon>Bacteroidales</taxon>
        <taxon>Bacteroidaceae</taxon>
        <taxon>Bacteroides</taxon>
    </lineage>
</organism>
<dbReference type="Proteomes" id="UP000014207">
    <property type="component" value="Unassembled WGS sequence"/>
</dbReference>
<dbReference type="Pfam" id="PF13439">
    <property type="entry name" value="Glyco_transf_4"/>
    <property type="match status" value="1"/>
</dbReference>
<dbReference type="Pfam" id="PF00534">
    <property type="entry name" value="Glycos_transf_1"/>
    <property type="match status" value="1"/>
</dbReference>
<accession>R9HPV3</accession>
<name>R9HPV3_BACT4</name>
<feature type="domain" description="Glycosyltransferase subfamily 4-like N-terminal" evidence="2">
    <location>
        <begin position="13"/>
        <end position="165"/>
    </location>
</feature>
<gene>
    <name evidence="3" type="ORF">C799_00214</name>
</gene>
<dbReference type="AlphaFoldDB" id="R9HPV3"/>
<dbReference type="PATRIC" id="fig|1235785.3.peg.217"/>
<dbReference type="InterPro" id="IPR028098">
    <property type="entry name" value="Glyco_trans_4-like_N"/>
</dbReference>
<dbReference type="RefSeq" id="WP_016267028.1">
    <property type="nucleotide sequence ID" value="NZ_KE159459.1"/>
</dbReference>
<reference evidence="3 4" key="1">
    <citation type="submission" date="2013-04" db="EMBL/GenBank/DDBJ databases">
        <title>The Genome Sequence of Bacteroides thetaiotaomicron dnLKV9.</title>
        <authorList>
            <consortium name="The Broad Institute Genomics Platform"/>
            <consortium name="The Broad Institute Genome Sequencing Center for Infectious Disease"/>
            <person name="Earl A."/>
            <person name="Xavier R."/>
            <person name="Kuhn K."/>
            <person name="Stappenbeck T."/>
            <person name="Walker B."/>
            <person name="Young S."/>
            <person name="Zeng Q."/>
            <person name="Gargeya S."/>
            <person name="Fitzgerald M."/>
            <person name="Haas B."/>
            <person name="Abouelleil A."/>
            <person name="Allen A.W."/>
            <person name="Alvarado L."/>
            <person name="Arachchi H.M."/>
            <person name="Berlin A.M."/>
            <person name="Chapman S.B."/>
            <person name="Gainer-Dewar J."/>
            <person name="Goldberg J."/>
            <person name="Griggs A."/>
            <person name="Gujja S."/>
            <person name="Hansen M."/>
            <person name="Howarth C."/>
            <person name="Imamovic A."/>
            <person name="Ireland A."/>
            <person name="Larimer J."/>
            <person name="McCowan C."/>
            <person name="Murphy C."/>
            <person name="Pearson M."/>
            <person name="Poon T.W."/>
            <person name="Priest M."/>
            <person name="Roberts A."/>
            <person name="Saif S."/>
            <person name="Shea T."/>
            <person name="Sisk P."/>
            <person name="Sykes S."/>
            <person name="Wortman J."/>
            <person name="Nusbaum C."/>
            <person name="Birren B."/>
        </authorList>
    </citation>
    <scope>NUCLEOTIDE SEQUENCE [LARGE SCALE GENOMIC DNA]</scope>
    <source>
        <strain evidence="4">dnLKV9</strain>
    </source>
</reference>
<dbReference type="Gene3D" id="3.40.50.2000">
    <property type="entry name" value="Glycogen Phosphorylase B"/>
    <property type="match status" value="2"/>
</dbReference>
<evidence type="ECO:0000259" key="2">
    <source>
        <dbReference type="Pfam" id="PF13439"/>
    </source>
</evidence>